<organism evidence="2 3">
    <name type="scientific">Gemmata massiliana</name>
    <dbReference type="NCBI Taxonomy" id="1210884"/>
    <lineage>
        <taxon>Bacteria</taxon>
        <taxon>Pseudomonadati</taxon>
        <taxon>Planctomycetota</taxon>
        <taxon>Planctomycetia</taxon>
        <taxon>Gemmatales</taxon>
        <taxon>Gemmataceae</taxon>
        <taxon>Gemmata</taxon>
    </lineage>
</organism>
<dbReference type="RefSeq" id="WP_162668282.1">
    <property type="nucleotide sequence ID" value="NZ_LR593886.1"/>
</dbReference>
<evidence type="ECO:0000259" key="1">
    <source>
        <dbReference type="Pfam" id="PF18563"/>
    </source>
</evidence>
<gene>
    <name evidence="2" type="ORF">SOIL9_41390</name>
</gene>
<dbReference type="EMBL" id="LR593886">
    <property type="protein sequence ID" value="VTR93575.1"/>
    <property type="molecule type" value="Genomic_DNA"/>
</dbReference>
<name>A0A6P2CZM0_9BACT</name>
<dbReference type="Gene3D" id="1.10.10.1830">
    <property type="entry name" value="Non-ribosomal peptide synthase, adenylation domain"/>
    <property type="match status" value="1"/>
</dbReference>
<dbReference type="InterPro" id="IPR044894">
    <property type="entry name" value="TubC_N_sf"/>
</dbReference>
<dbReference type="Proteomes" id="UP000464178">
    <property type="component" value="Chromosome"/>
</dbReference>
<evidence type="ECO:0000313" key="2">
    <source>
        <dbReference type="EMBL" id="VTR93575.1"/>
    </source>
</evidence>
<dbReference type="AlphaFoldDB" id="A0A6P2CZM0"/>
<dbReference type="InterPro" id="IPR041464">
    <property type="entry name" value="TubC_N"/>
</dbReference>
<evidence type="ECO:0000313" key="3">
    <source>
        <dbReference type="Proteomes" id="UP000464178"/>
    </source>
</evidence>
<dbReference type="KEGG" id="gms:SOIL9_41390"/>
<accession>A0A6P2CZM0</accession>
<protein>
    <recommendedName>
        <fullName evidence="1">TubC N-terminal docking domain-containing protein</fullName>
    </recommendedName>
</protein>
<reference evidence="2 3" key="1">
    <citation type="submission" date="2019-05" db="EMBL/GenBank/DDBJ databases">
        <authorList>
            <consortium name="Science for Life Laboratories"/>
        </authorList>
    </citation>
    <scope>NUCLEOTIDE SEQUENCE [LARGE SCALE GENOMIC DNA]</scope>
    <source>
        <strain evidence="2">Soil9</strain>
    </source>
</reference>
<feature type="domain" description="TubC N-terminal docking" evidence="1">
    <location>
        <begin position="11"/>
        <end position="59"/>
    </location>
</feature>
<dbReference type="Pfam" id="PF18563">
    <property type="entry name" value="TubC_N"/>
    <property type="match status" value="1"/>
</dbReference>
<sequence>MTTTAILTVPDLLSDLDAAGVRLWSESGNIHYRSPSPLGPELRDAIIASKPELLVHLAEWDGAEAIRLEQEADGLVESLGILANDPVIQEAADRCVHAHHRNDMTGVRAACAVVEDRARKLAKGRNAA</sequence>
<proteinExistence type="predicted"/>
<keyword evidence="3" id="KW-1185">Reference proteome</keyword>